<dbReference type="RefSeq" id="WP_019691327.1">
    <property type="nucleotide sequence ID" value="NZ_AFOY02000008.1"/>
</dbReference>
<evidence type="ECO:0000313" key="4">
    <source>
        <dbReference type="Proteomes" id="UP000022611"/>
    </source>
</evidence>
<name>A0A010TCI4_PSEFL</name>
<accession>A0A010TCI4</accession>
<dbReference type="InterPro" id="IPR037873">
    <property type="entry name" value="BamE-like"/>
</dbReference>
<dbReference type="eggNOG" id="ENOG5032Y5Q">
    <property type="taxonomic scope" value="Bacteria"/>
</dbReference>
<evidence type="ECO:0000313" key="3">
    <source>
        <dbReference type="EMBL" id="EXF94992.1"/>
    </source>
</evidence>
<feature type="signal peptide" evidence="2">
    <location>
        <begin position="1"/>
        <end position="16"/>
    </location>
</feature>
<gene>
    <name evidence="3" type="ORF">HK44_025435</name>
</gene>
<dbReference type="Gene3D" id="3.30.1450.10">
    <property type="match status" value="1"/>
</dbReference>
<dbReference type="PATRIC" id="fig|1042209.11.peg.1649"/>
<dbReference type="AlphaFoldDB" id="A0A010TCI4"/>
<evidence type="ECO:0000256" key="1">
    <source>
        <dbReference type="ARBA" id="ARBA00022729"/>
    </source>
</evidence>
<dbReference type="PROSITE" id="PS51257">
    <property type="entry name" value="PROKAR_LIPOPROTEIN"/>
    <property type="match status" value="1"/>
</dbReference>
<sequence length="84" mass="8862">MSLRSIALLSFCVLLAACSKINQESYSKLSTGMSKAEVETLLGKPADCSGALGMSSCTWGDKNSFISVQYAGDKVLMFSGQGLK</sequence>
<evidence type="ECO:0008006" key="5">
    <source>
        <dbReference type="Google" id="ProtNLM"/>
    </source>
</evidence>
<dbReference type="OrthoDB" id="5422169at2"/>
<protein>
    <recommendedName>
        <fullName evidence="5">Lipoprotein</fullName>
    </recommendedName>
</protein>
<dbReference type="Proteomes" id="UP000022611">
    <property type="component" value="Unassembled WGS sequence"/>
</dbReference>
<keyword evidence="1 2" id="KW-0732">Signal</keyword>
<feature type="chain" id="PRO_5001458242" description="Lipoprotein" evidence="2">
    <location>
        <begin position="17"/>
        <end position="84"/>
    </location>
</feature>
<dbReference type="EMBL" id="AFOY02000008">
    <property type="protein sequence ID" value="EXF94992.1"/>
    <property type="molecule type" value="Genomic_DNA"/>
</dbReference>
<organism evidence="3 4">
    <name type="scientific">Pseudomonas fluorescens HK44</name>
    <dbReference type="NCBI Taxonomy" id="1042209"/>
    <lineage>
        <taxon>Bacteria</taxon>
        <taxon>Pseudomonadati</taxon>
        <taxon>Pseudomonadota</taxon>
        <taxon>Gammaproteobacteria</taxon>
        <taxon>Pseudomonadales</taxon>
        <taxon>Pseudomonadaceae</taxon>
        <taxon>Pseudomonas</taxon>
    </lineage>
</organism>
<comment type="caution">
    <text evidence="3">The sequence shown here is derived from an EMBL/GenBank/DDBJ whole genome shotgun (WGS) entry which is preliminary data.</text>
</comment>
<proteinExistence type="predicted"/>
<reference evidence="3 4" key="1">
    <citation type="journal article" date="2011" name="J. Bacteriol.">
        <title>Draft genome sequence of the polycyclic aromatic hydrocarbon-degrading, genetically engineered bioluminescent bioreporter Pseudomonas fluorescens HK44.</title>
        <authorList>
            <person name="Chauhan A."/>
            <person name="Layton A.C."/>
            <person name="Williams D.E."/>
            <person name="Smartt A.E."/>
            <person name="Ripp S."/>
            <person name="Karpinets T.V."/>
            <person name="Brown S.D."/>
            <person name="Sayler G.S."/>
        </authorList>
    </citation>
    <scope>NUCLEOTIDE SEQUENCE [LARGE SCALE GENOMIC DNA]</scope>
    <source>
        <strain evidence="3 4">HK44</strain>
    </source>
</reference>
<evidence type="ECO:0000256" key="2">
    <source>
        <dbReference type="SAM" id="SignalP"/>
    </source>
</evidence>
<dbReference type="HOGENOM" id="CLU_179293_1_0_6"/>